<keyword evidence="11" id="KW-0966">Cell projection</keyword>
<evidence type="ECO:0000256" key="2">
    <source>
        <dbReference type="ARBA" id="ARBA00004123"/>
    </source>
</evidence>
<comment type="function">
    <text evidence="13">Acts as a positive regulator of hedgehog signaling and regulates ciliary function.</text>
</comment>
<dbReference type="AlphaFoldDB" id="A0AAE0YZE5"/>
<dbReference type="PROSITE" id="PS00227">
    <property type="entry name" value="TUBULIN"/>
    <property type="match status" value="1"/>
</dbReference>
<evidence type="ECO:0000313" key="16">
    <source>
        <dbReference type="EMBL" id="KAK3759775.1"/>
    </source>
</evidence>
<evidence type="ECO:0000259" key="15">
    <source>
        <dbReference type="SMART" id="SM00864"/>
    </source>
</evidence>
<organism evidence="16 17">
    <name type="scientific">Elysia crispata</name>
    <name type="common">lettuce slug</name>
    <dbReference type="NCBI Taxonomy" id="231223"/>
    <lineage>
        <taxon>Eukaryota</taxon>
        <taxon>Metazoa</taxon>
        <taxon>Spiralia</taxon>
        <taxon>Lophotrochozoa</taxon>
        <taxon>Mollusca</taxon>
        <taxon>Gastropoda</taxon>
        <taxon>Heterobranchia</taxon>
        <taxon>Euthyneura</taxon>
        <taxon>Panpulmonata</taxon>
        <taxon>Sacoglossa</taxon>
        <taxon>Placobranchoidea</taxon>
        <taxon>Plakobranchidae</taxon>
        <taxon>Elysia</taxon>
    </lineage>
</organism>
<keyword evidence="9 14" id="KW-0342">GTP-binding</keyword>
<dbReference type="GO" id="GO:0005814">
    <property type="term" value="C:centriole"/>
    <property type="evidence" value="ECO:0007669"/>
    <property type="project" value="UniProtKB-SubCell"/>
</dbReference>
<dbReference type="InterPro" id="IPR008280">
    <property type="entry name" value="Tub_FtsZ_C"/>
</dbReference>
<dbReference type="GO" id="GO:0030030">
    <property type="term" value="P:cell projection organization"/>
    <property type="evidence" value="ECO:0007669"/>
    <property type="project" value="UniProtKB-KW"/>
</dbReference>
<comment type="caution">
    <text evidence="16">The sequence shown here is derived from an EMBL/GenBank/DDBJ whole genome shotgun (WGS) entry which is preliminary data.</text>
</comment>
<evidence type="ECO:0000256" key="13">
    <source>
        <dbReference type="ARBA" id="ARBA00046149"/>
    </source>
</evidence>
<reference evidence="16" key="1">
    <citation type="journal article" date="2023" name="G3 (Bethesda)">
        <title>A reference genome for the long-term kleptoplast-retaining sea slug Elysia crispata morphotype clarki.</title>
        <authorList>
            <person name="Eastman K.E."/>
            <person name="Pendleton A.L."/>
            <person name="Shaikh M.A."/>
            <person name="Suttiyut T."/>
            <person name="Ogas R."/>
            <person name="Tomko P."/>
            <person name="Gavelis G."/>
            <person name="Widhalm J.R."/>
            <person name="Wisecaver J.H."/>
        </authorList>
    </citation>
    <scope>NUCLEOTIDE SEQUENCE</scope>
    <source>
        <strain evidence="16">ECLA1</strain>
    </source>
</reference>
<accession>A0AAE0YZE5</accession>
<dbReference type="Pfam" id="PF00091">
    <property type="entry name" value="Tubulin"/>
    <property type="match status" value="1"/>
</dbReference>
<comment type="similarity">
    <text evidence="4 14">Belongs to the tubulin family.</text>
</comment>
<dbReference type="InterPro" id="IPR000217">
    <property type="entry name" value="Tubulin"/>
</dbReference>
<dbReference type="SUPFAM" id="SSF55307">
    <property type="entry name" value="Tubulin C-terminal domain-like"/>
    <property type="match status" value="1"/>
</dbReference>
<evidence type="ECO:0000256" key="6">
    <source>
        <dbReference type="ARBA" id="ARBA00022701"/>
    </source>
</evidence>
<dbReference type="SMART" id="SM00864">
    <property type="entry name" value="Tubulin"/>
    <property type="match status" value="1"/>
</dbReference>
<evidence type="ECO:0000313" key="17">
    <source>
        <dbReference type="Proteomes" id="UP001283361"/>
    </source>
</evidence>
<dbReference type="EMBL" id="JAWDGP010005075">
    <property type="protein sequence ID" value="KAK3759775.1"/>
    <property type="molecule type" value="Genomic_DNA"/>
</dbReference>
<evidence type="ECO:0000256" key="4">
    <source>
        <dbReference type="ARBA" id="ARBA00009636"/>
    </source>
</evidence>
<keyword evidence="17" id="KW-1185">Reference proteome</keyword>
<evidence type="ECO:0000256" key="1">
    <source>
        <dbReference type="ARBA" id="ARBA00004114"/>
    </source>
</evidence>
<dbReference type="GO" id="GO:0005874">
    <property type="term" value="C:microtubule"/>
    <property type="evidence" value="ECO:0007669"/>
    <property type="project" value="UniProtKB-KW"/>
</dbReference>
<feature type="domain" description="Tubulin/FtsZ GTPase" evidence="15">
    <location>
        <begin position="31"/>
        <end position="230"/>
    </location>
</feature>
<gene>
    <name evidence="16" type="ORF">RRG08_041731</name>
</gene>
<evidence type="ECO:0000256" key="7">
    <source>
        <dbReference type="ARBA" id="ARBA00022741"/>
    </source>
</evidence>
<dbReference type="SUPFAM" id="SSF52490">
    <property type="entry name" value="Tubulin nucleotide-binding domain-like"/>
    <property type="match status" value="1"/>
</dbReference>
<dbReference type="Proteomes" id="UP001283361">
    <property type="component" value="Unassembled WGS sequence"/>
</dbReference>
<evidence type="ECO:0000256" key="5">
    <source>
        <dbReference type="ARBA" id="ARBA00014184"/>
    </source>
</evidence>
<evidence type="ECO:0000256" key="12">
    <source>
        <dbReference type="ARBA" id="ARBA00030594"/>
    </source>
</evidence>
<proteinExistence type="inferred from homology"/>
<dbReference type="InterPro" id="IPR023123">
    <property type="entry name" value="Tubulin_C"/>
</dbReference>
<evidence type="ECO:0000256" key="11">
    <source>
        <dbReference type="ARBA" id="ARBA00023273"/>
    </source>
</evidence>
<evidence type="ECO:0000256" key="14">
    <source>
        <dbReference type="RuleBase" id="RU000352"/>
    </source>
</evidence>
<dbReference type="PANTHER" id="PTHR11588">
    <property type="entry name" value="TUBULIN"/>
    <property type="match status" value="1"/>
</dbReference>
<dbReference type="Gene3D" id="3.40.50.1440">
    <property type="entry name" value="Tubulin/FtsZ, GTPase domain"/>
    <property type="match status" value="1"/>
</dbReference>
<dbReference type="InterPro" id="IPR002967">
    <property type="entry name" value="Delta_tubulin"/>
</dbReference>
<dbReference type="InterPro" id="IPR003008">
    <property type="entry name" value="Tubulin_FtsZ_GTPase"/>
</dbReference>
<dbReference type="GO" id="GO:0005525">
    <property type="term" value="F:GTP binding"/>
    <property type="evidence" value="ECO:0007669"/>
    <property type="project" value="UniProtKB-UniRule"/>
</dbReference>
<protein>
    <recommendedName>
        <fullName evidence="5">Tubulin delta chain</fullName>
    </recommendedName>
    <alternativeName>
        <fullName evidence="12">Delta-tubulin</fullName>
    </alternativeName>
</protein>
<dbReference type="InterPro" id="IPR017975">
    <property type="entry name" value="Tubulin_CS"/>
</dbReference>
<dbReference type="PRINTS" id="PR01161">
    <property type="entry name" value="TUBULIN"/>
</dbReference>
<dbReference type="PRINTS" id="PR01224">
    <property type="entry name" value="DELTATUBULIN"/>
</dbReference>
<name>A0AAE0YZE5_9GAST</name>
<dbReference type="GO" id="GO:0005634">
    <property type="term" value="C:nucleus"/>
    <property type="evidence" value="ECO:0007669"/>
    <property type="project" value="UniProtKB-SubCell"/>
</dbReference>
<evidence type="ECO:0000256" key="9">
    <source>
        <dbReference type="ARBA" id="ARBA00023134"/>
    </source>
</evidence>
<dbReference type="GO" id="GO:0005200">
    <property type="term" value="F:structural constituent of cytoskeleton"/>
    <property type="evidence" value="ECO:0007669"/>
    <property type="project" value="InterPro"/>
</dbReference>
<dbReference type="InterPro" id="IPR036525">
    <property type="entry name" value="Tubulin/FtsZ_GTPase_sf"/>
</dbReference>
<sequence length="416" mass="46323">MSTVHIHIGQCGNQLSIPLWQQFLKCEEDCKNALFTSLDGKHRSIHIDSESKVLSSIPKSFKMRDSNIIVGKRGRGTNFALGYHGLQSQGDDHLLQDSIEAIRKEAERSDMYNGAILYSSLSGGTGSGLGARITESLRDYYPCSQIVSCVVAPCASGESPLQNFNALLALYHLQMYSDAILLLNNDFYLSLLNRKHEDRTNNSEQVSFKNVNEIMASSLCGVFLPTNSLSVNKGVTKSTGQEPWELVRSTAPIPSSKFIILVQHSSAKLSWEGITSKLLHTFPRYNLSGFSNSCLAATAIGRGDMDNTFAISMQTSLEKKMRKVVNFVDWNPYPLDYWSAKCNYIGPKNNSQLTLAANSSAVVDYLERVQFQSQLKLESGAYVHWYHRYGVSQEMFLESAESLQAIIDSYTELTKS</sequence>
<evidence type="ECO:0000256" key="3">
    <source>
        <dbReference type="ARBA" id="ARBA00004138"/>
    </source>
</evidence>
<comment type="subcellular location">
    <subcellularLocation>
        <location evidence="3">Cell projection</location>
        <location evidence="3">Cilium</location>
    </subcellularLocation>
    <subcellularLocation>
        <location evidence="1">Cytoplasm</location>
        <location evidence="1">Cytoskeleton</location>
        <location evidence="1">Microtubule organizing center</location>
        <location evidence="1">Centrosome</location>
        <location evidence="1">Centriole</location>
    </subcellularLocation>
    <subcellularLocation>
        <location evidence="2">Nucleus</location>
    </subcellularLocation>
</comment>
<keyword evidence="10" id="KW-0539">Nucleus</keyword>
<dbReference type="GO" id="GO:0005929">
    <property type="term" value="C:cilium"/>
    <property type="evidence" value="ECO:0007669"/>
    <property type="project" value="UniProtKB-SubCell"/>
</dbReference>
<dbReference type="GO" id="GO:0007017">
    <property type="term" value="P:microtubule-based process"/>
    <property type="evidence" value="ECO:0007669"/>
    <property type="project" value="InterPro"/>
</dbReference>
<evidence type="ECO:0000256" key="10">
    <source>
        <dbReference type="ARBA" id="ARBA00023242"/>
    </source>
</evidence>
<keyword evidence="6 14" id="KW-0493">Microtubule</keyword>
<dbReference type="Gene3D" id="1.10.287.600">
    <property type="entry name" value="Helix hairpin bin"/>
    <property type="match status" value="1"/>
</dbReference>
<keyword evidence="7 14" id="KW-0547">Nucleotide-binding</keyword>
<evidence type="ECO:0000256" key="8">
    <source>
        <dbReference type="ARBA" id="ARBA00022794"/>
    </source>
</evidence>
<keyword evidence="8" id="KW-0970">Cilium biogenesis/degradation</keyword>